<feature type="compositionally biased region" description="Polar residues" evidence="1">
    <location>
        <begin position="46"/>
        <end position="210"/>
    </location>
</feature>
<dbReference type="EMBL" id="CP035945">
    <property type="protein sequence ID" value="QBE98169.1"/>
    <property type="molecule type" value="Genomic_DNA"/>
</dbReference>
<sequence>MNNQNYRQNFKNPAGKPGTDEPSKMRAGGPRYPQGVQQPYHAGPQPGSQTESQPYQNNTQQRAGTYQNNTQQGPGNYQNNSQQGPGTFQNNSQQGPGTFQNNSQQGSGTFQNRPQQGPGTFQNSPQQGPGTFQNNSQQGPGPYQNNSQQGSGTYQNTPQQGPGPYQNTPQQGAGPYQNNAQQGTGSYQSGPRQDTQQQGNPQENWMNNPNLKGMDPEKLKMLNNIASQGSQKGMNELLPFLMSAVSQNKSQSGGLDFSRQEMDTIIEVLKMGKSPEEVARINRMMQIVKMMH</sequence>
<reference evidence="2 3" key="1">
    <citation type="submission" date="2019-01" db="EMBL/GenBank/DDBJ databases">
        <title>PMF-metabolizing Aryl O-demethylase.</title>
        <authorList>
            <person name="Kim M."/>
        </authorList>
    </citation>
    <scope>NUCLEOTIDE SEQUENCE [LARGE SCALE GENOMIC DNA]</scope>
    <source>
        <strain evidence="2 3">PMF1</strain>
    </source>
</reference>
<proteinExistence type="predicted"/>
<organism evidence="2 3">
    <name type="scientific">Blautia producta</name>
    <dbReference type="NCBI Taxonomy" id="33035"/>
    <lineage>
        <taxon>Bacteria</taxon>
        <taxon>Bacillati</taxon>
        <taxon>Bacillota</taxon>
        <taxon>Clostridia</taxon>
        <taxon>Lachnospirales</taxon>
        <taxon>Lachnospiraceae</taxon>
        <taxon>Blautia</taxon>
    </lineage>
</organism>
<evidence type="ECO:0000313" key="2">
    <source>
        <dbReference type="EMBL" id="QBE98169.1"/>
    </source>
</evidence>
<feature type="compositionally biased region" description="Polar residues" evidence="1">
    <location>
        <begin position="1"/>
        <end position="11"/>
    </location>
</feature>
<dbReference type="KEGG" id="bpro:PMF13cell1_03735"/>
<evidence type="ECO:0000313" key="3">
    <source>
        <dbReference type="Proteomes" id="UP000289794"/>
    </source>
</evidence>
<dbReference type="RefSeq" id="WP_243125935.1">
    <property type="nucleotide sequence ID" value="NZ_CP035945.1"/>
</dbReference>
<protein>
    <submittedName>
        <fullName evidence="2">Uncharacterized protein</fullName>
    </submittedName>
</protein>
<gene>
    <name evidence="2" type="ORF">PMF13cell1_03735</name>
</gene>
<feature type="region of interest" description="Disordered" evidence="1">
    <location>
        <begin position="1"/>
        <end position="212"/>
    </location>
</feature>
<dbReference type="AlphaFoldDB" id="A0A4P6M0U1"/>
<accession>A0A4P6M0U1</accession>
<dbReference type="Proteomes" id="UP000289794">
    <property type="component" value="Chromosome"/>
</dbReference>
<name>A0A4P6M0U1_9FIRM</name>
<evidence type="ECO:0000256" key="1">
    <source>
        <dbReference type="SAM" id="MobiDB-lite"/>
    </source>
</evidence>